<sequence length="1890" mass="200548">MQGWISRMKRTTSIMLAAVLLVGTALSGMGVSVKAAEAGHVVISQVFGGGGNSGAPYKNDFIELYNPTNQPVSLTNWKVRYASASGSWSNTSNVTGLNGTIGAKGYYLVQQASGGANGADLPTPDASGNIAMGGTNGKVDLVDDSGAVIDLVGYGTANEAEGSPTGALSNTTAAIRKAAADSSEGSRGEDSGNNSADFEVKTPNPRNSSYSELAVRAVTASPEPNAWPEGTEIALSTETAGASIQVTVGESTYAPYTGPITLNEAMTIKARATAPGMADSPESAFVYSILDKSDIAAARTKDKGQNIWTEGVVTFIDGSDIYIQDETGGIMLYSFPAFAKVGDRVEVSGVMDIFNNLQEIKPQNGLTYRVVQENAGVPEPKLLTAADLSTANGENHESELVTLENVTIKKVEGSTVTATQGGSDFIIYSNLSKLQAGVTFEGITGVIKQYRDVYQFIPLGESALVENMLSVMANPGAGRIVIGQEVTLSSPTAGAEIHYTTDNSTPTTASPKYVSPIKVNENVVIKAIAVAGGAESSVYTFAYEASEQLRIHDIQGEAHTTSFAGQTVKDVQGIVTQYGYTFATGGYKGFFMQDPEPDQNVNTSEGIFVYSTNEALKPAVGDLVAVTGTVSEYNEGSATNLTSTQITMTSRVIITDHSYEMPKPVVLGKDGRVIPSSIIDNDNMQEFQPNEDAIDFYESLEGMLVTLPAPTILSPYWTSGNGSSIVYNIPTRVENDGTDAITPAGGLVLKEEGNLNPQRLLIAYGNPGQQVNTGDKFTDDVTGVIGYNNGNFKVIPAKGDLPAIAQGGFQQETTSIVADHNKLLIASYNIENYYPGVGADKTNKLAESIVSNMKKPDIIGVVEMQDGNGETDNGVVEADPSALIAAIIAKGGPQYVYTDIAPQDKVDGGAPGGNIRVGFLYNPARVKLSDSANGKGSATQAVGYSATADELTHNPGRIDPENAAFRASRKPLAAQFEFNGEKVIVIANHFNSKSGDNGPFGVTQPPVLSSEAQRHEIAAVVNGFVKDVLRQNPEANIVALGDLNDFQFTGTATILKGNELDNLIDTLPLNERYTYTYDGNSQVLDHILVSKNLTAGAEVDIVHLNADFSPSAGRVSDHDPVLAQIDLRENFPLTILHTNDTHANLDTTSSPNSILRRVTAIKEAKAGAVNPILLDAGDVFSGTLYFNKYLGQADLEFMNLVGYDAMTFGNHEFDKNSQVLDDFIGNAKFPFVSSNIDFSDDTILSKRFKDEIGSPAVEKSVYPAIVLNVDGEEVGVIGLTTEDTANIASPGDVKFNEAVKSARDAVAMLEKQGINKIIVLSHLGYDADIELAKAVSGIDIIVGGHSHTKLDEAVVDRTEKNKPKLIVQTGEKGQFLGKLKVLFDEAGVLVDWDEELISVDAKVNDNYVIAEDAEAKQILDSKYKPGVAELSGTVIGQSNVVLNGVRADVRSKETNLGNLIADGMLEAAKAAGTNAVIALQNGGGIRASIDEGPITQGEVLTVLPFNNDLVTITLTGQEIKEAMENGVSTITTTKDGRFPHIAGMRFDYDSTKPVNERIVRIEVKNGSRYVPLDLNATYEVATNAFTAKGGDFYSSLEKAYNEGRVKLLYLPDYEVFTSYIQKAGTITAATSAVEGRIVDLNGKPLPTPTPTSTSTSSPISTPAPTSTVTPSPAPTPTSSSKPTPTTTPVSTPSPTTTPVSFTDVDNHWAAEPIKKAASAGIIKGFGDGSFRPDAKATRAEFITMIGRALNLEERAGDTMNFADANQVPAWARSFFAQLVTEKVITGYDDNTLRPYNTLTRTEMTVILVRSLGISVNPSAKPAFADAGDIQPWALPYIAAAEEAGIIEGMGNNRFSPHSVATRAQVAALLLSVLEYRGKSNNRQQSESGKP</sequence>
<dbReference type="GO" id="GO:0046872">
    <property type="term" value="F:metal ion binding"/>
    <property type="evidence" value="ECO:0007669"/>
    <property type="project" value="InterPro"/>
</dbReference>
<dbReference type="PANTHER" id="PTHR42834:SF1">
    <property type="entry name" value="ENDONUCLEASE_EXONUCLEASE_PHOSPHATASE FAMILY PROTEIN (AFU_ORTHOLOGUE AFUA_3G09210)"/>
    <property type="match status" value="1"/>
</dbReference>
<dbReference type="Pfam" id="PF19580">
    <property type="entry name" value="Exo_endo_phos_3"/>
    <property type="match status" value="1"/>
</dbReference>
<dbReference type="InterPro" id="IPR036907">
    <property type="entry name" value="5'-Nucleotdase_C_sf"/>
</dbReference>
<dbReference type="GO" id="GO:0005576">
    <property type="term" value="C:extracellular region"/>
    <property type="evidence" value="ECO:0007669"/>
    <property type="project" value="UniProtKB-SubCell"/>
</dbReference>
<dbReference type="InterPro" id="IPR059177">
    <property type="entry name" value="GH29D-like_dom"/>
</dbReference>
<gene>
    <name evidence="7" type="ORF">A7K91_22485</name>
</gene>
<dbReference type="PROSITE" id="PS51841">
    <property type="entry name" value="LTD"/>
    <property type="match status" value="1"/>
</dbReference>
<evidence type="ECO:0000259" key="6">
    <source>
        <dbReference type="PROSITE" id="PS51841"/>
    </source>
</evidence>
<dbReference type="InterPro" id="IPR006179">
    <property type="entry name" value="5_nucleotidase/apyrase"/>
</dbReference>
<evidence type="ECO:0000256" key="3">
    <source>
        <dbReference type="ARBA" id="ARBA00022729"/>
    </source>
</evidence>
<dbReference type="InterPro" id="IPR036415">
    <property type="entry name" value="Lamin_tail_dom_sf"/>
</dbReference>
<dbReference type="CDD" id="cd10283">
    <property type="entry name" value="MnuA_DNase1-like"/>
    <property type="match status" value="1"/>
</dbReference>
<dbReference type="PRINTS" id="PR01607">
    <property type="entry name" value="APYRASEFAMLY"/>
</dbReference>
<dbReference type="GO" id="GO:0009166">
    <property type="term" value="P:nucleotide catabolic process"/>
    <property type="evidence" value="ECO:0007669"/>
    <property type="project" value="InterPro"/>
</dbReference>
<dbReference type="InterPro" id="IPR001119">
    <property type="entry name" value="SLH_dom"/>
</dbReference>
<organism evidence="7 8">
    <name type="scientific">Paenibacillus oryzae</name>
    <dbReference type="NCBI Taxonomy" id="1844972"/>
    <lineage>
        <taxon>Bacteria</taxon>
        <taxon>Bacillati</taxon>
        <taxon>Bacillota</taxon>
        <taxon>Bacilli</taxon>
        <taxon>Bacillales</taxon>
        <taxon>Paenibacillaceae</taxon>
        <taxon>Paenibacillus</taxon>
    </lineage>
</organism>
<dbReference type="SUPFAM" id="SSF56219">
    <property type="entry name" value="DNase I-like"/>
    <property type="match status" value="1"/>
</dbReference>
<evidence type="ECO:0000256" key="2">
    <source>
        <dbReference type="ARBA" id="ARBA00022525"/>
    </source>
</evidence>
<dbReference type="Pfam" id="PF13290">
    <property type="entry name" value="CHB_HEX_C_1"/>
    <property type="match status" value="2"/>
</dbReference>
<name>A0A1A5YPV6_9BACL</name>
<dbReference type="Gene3D" id="3.60.21.10">
    <property type="match status" value="1"/>
</dbReference>
<proteinExistence type="predicted"/>
<keyword evidence="8" id="KW-1185">Reference proteome</keyword>
<feature type="compositionally biased region" description="Low complexity" evidence="4">
    <location>
        <begin position="1650"/>
        <end position="1700"/>
    </location>
</feature>
<feature type="domain" description="SLH" evidence="5">
    <location>
        <begin position="1761"/>
        <end position="1819"/>
    </location>
</feature>
<dbReference type="InterPro" id="IPR004843">
    <property type="entry name" value="Calcineurin-like_PHP"/>
</dbReference>
<dbReference type="InterPro" id="IPR008334">
    <property type="entry name" value="5'-Nucleotdase_C"/>
</dbReference>
<feature type="domain" description="LTD" evidence="6">
    <location>
        <begin position="29"/>
        <end position="156"/>
    </location>
</feature>
<dbReference type="EMBL" id="LYPA01000032">
    <property type="protein sequence ID" value="OBR67647.1"/>
    <property type="molecule type" value="Genomic_DNA"/>
</dbReference>
<evidence type="ECO:0000259" key="5">
    <source>
        <dbReference type="PROSITE" id="PS51272"/>
    </source>
</evidence>
<dbReference type="Gene3D" id="3.60.10.10">
    <property type="entry name" value="Endonuclease/exonuclease/phosphatase"/>
    <property type="match status" value="1"/>
</dbReference>
<dbReference type="Pfam" id="PF00395">
    <property type="entry name" value="SLH"/>
    <property type="match status" value="3"/>
</dbReference>
<dbReference type="Proteomes" id="UP000092024">
    <property type="component" value="Unassembled WGS sequence"/>
</dbReference>
<dbReference type="GO" id="GO:0016788">
    <property type="term" value="F:hydrolase activity, acting on ester bonds"/>
    <property type="evidence" value="ECO:0007669"/>
    <property type="project" value="InterPro"/>
</dbReference>
<dbReference type="Pfam" id="PF00149">
    <property type="entry name" value="Metallophos"/>
    <property type="match status" value="1"/>
</dbReference>
<evidence type="ECO:0000313" key="8">
    <source>
        <dbReference type="Proteomes" id="UP000092024"/>
    </source>
</evidence>
<dbReference type="InterPro" id="IPR001322">
    <property type="entry name" value="Lamin_tail_dom"/>
</dbReference>
<dbReference type="InterPro" id="IPR029052">
    <property type="entry name" value="Metallo-depent_PP-like"/>
</dbReference>
<feature type="domain" description="SLH" evidence="5">
    <location>
        <begin position="1696"/>
        <end position="1759"/>
    </location>
</feature>
<dbReference type="InterPro" id="IPR005135">
    <property type="entry name" value="Endo/exonuclease/phosphatase"/>
</dbReference>
<feature type="domain" description="SLH" evidence="5">
    <location>
        <begin position="1820"/>
        <end position="1883"/>
    </location>
</feature>
<dbReference type="CDD" id="cd04486">
    <property type="entry name" value="YhcR_OBF_like"/>
    <property type="match status" value="1"/>
</dbReference>
<dbReference type="PROSITE" id="PS51272">
    <property type="entry name" value="SLH"/>
    <property type="match status" value="3"/>
</dbReference>
<comment type="subcellular location">
    <subcellularLocation>
        <location evidence="1">Secreted</location>
    </subcellularLocation>
</comment>
<feature type="region of interest" description="Disordered" evidence="4">
    <location>
        <begin position="176"/>
        <end position="210"/>
    </location>
</feature>
<dbReference type="InterPro" id="IPR036691">
    <property type="entry name" value="Endo/exonu/phosph_ase_sf"/>
</dbReference>
<comment type="caution">
    <text evidence="7">The sequence shown here is derived from an EMBL/GenBank/DDBJ whole genome shotgun (WGS) entry which is preliminary data.</text>
</comment>
<dbReference type="STRING" id="1844972.A7K91_22485"/>
<dbReference type="Gene3D" id="3.90.780.10">
    <property type="entry name" value="5'-Nucleotidase, C-terminal domain"/>
    <property type="match status" value="1"/>
</dbReference>
<evidence type="ECO:0000256" key="1">
    <source>
        <dbReference type="ARBA" id="ARBA00004613"/>
    </source>
</evidence>
<dbReference type="Pfam" id="PF00932">
    <property type="entry name" value="LTD"/>
    <property type="match status" value="1"/>
</dbReference>
<dbReference type="SUPFAM" id="SSF55816">
    <property type="entry name" value="5'-nucleotidase (syn. UDP-sugar hydrolase), C-terminal domain"/>
    <property type="match status" value="1"/>
</dbReference>
<evidence type="ECO:0000313" key="7">
    <source>
        <dbReference type="EMBL" id="OBR67647.1"/>
    </source>
</evidence>
<dbReference type="PANTHER" id="PTHR42834">
    <property type="entry name" value="ENDONUCLEASE/EXONUCLEASE/PHOSPHATASE FAMILY PROTEIN (AFU_ORTHOLOGUE AFUA_3G09210)"/>
    <property type="match status" value="1"/>
</dbReference>
<dbReference type="PROSITE" id="PS00785">
    <property type="entry name" value="5_NUCLEOTIDASE_1"/>
    <property type="match status" value="1"/>
</dbReference>
<dbReference type="InterPro" id="IPR006146">
    <property type="entry name" value="5'-Nucleotdase_CS"/>
</dbReference>
<dbReference type="OrthoDB" id="9801679at2"/>
<accession>A0A1A5YPV6</accession>
<dbReference type="GO" id="GO:0000166">
    <property type="term" value="F:nucleotide binding"/>
    <property type="evidence" value="ECO:0007669"/>
    <property type="project" value="InterPro"/>
</dbReference>
<keyword evidence="2" id="KW-0964">Secreted</keyword>
<dbReference type="Pfam" id="PF02872">
    <property type="entry name" value="5_nucleotid_C"/>
    <property type="match status" value="1"/>
</dbReference>
<dbReference type="SUPFAM" id="SSF74853">
    <property type="entry name" value="Lamin A/C globular tail domain"/>
    <property type="match status" value="1"/>
</dbReference>
<reference evidence="7 8" key="1">
    <citation type="submission" date="2016-05" db="EMBL/GenBank/DDBJ databases">
        <title>Paenibacillus oryzae. sp. nov., isolated from the rice root.</title>
        <authorList>
            <person name="Zhang J."/>
            <person name="Zhang X."/>
        </authorList>
    </citation>
    <scope>NUCLEOTIDE SEQUENCE [LARGE SCALE GENOMIC DNA]</scope>
    <source>
        <strain evidence="7 8">1DrF-4</strain>
    </source>
</reference>
<dbReference type="FunFam" id="3.90.780.10:FF:000004">
    <property type="entry name" value="UDP-sugar hydrolase, putative"/>
    <property type="match status" value="1"/>
</dbReference>
<keyword evidence="3" id="KW-0732">Signal</keyword>
<dbReference type="SUPFAM" id="SSF56300">
    <property type="entry name" value="Metallo-dependent phosphatases"/>
    <property type="match status" value="1"/>
</dbReference>
<evidence type="ECO:0000256" key="4">
    <source>
        <dbReference type="SAM" id="MobiDB-lite"/>
    </source>
</evidence>
<protein>
    <submittedName>
        <fullName evidence="7">Multifunctional nuclease/2',3'-cyclic-nucleotide 2'-phosphodiesterase/5'-nucleotidase/3'-nucleotidase</fullName>
    </submittedName>
</protein>
<feature type="region of interest" description="Disordered" evidence="4">
    <location>
        <begin position="1640"/>
        <end position="1702"/>
    </location>
</feature>
<dbReference type="RefSeq" id="WP_068680524.1">
    <property type="nucleotide sequence ID" value="NZ_LYPA01000032.1"/>
</dbReference>